<feature type="signal peptide" evidence="8">
    <location>
        <begin position="1"/>
        <end position="19"/>
    </location>
</feature>
<accession>M7TD39</accession>
<dbReference type="GO" id="GO:0004553">
    <property type="term" value="F:hydrolase activity, hydrolyzing O-glycosyl compounds"/>
    <property type="evidence" value="ECO:0007669"/>
    <property type="project" value="InterPro"/>
</dbReference>
<dbReference type="KEGG" id="ela:UCREL1_5166"/>
<keyword evidence="8" id="KW-0732">Signal</keyword>
<evidence type="ECO:0000313" key="9">
    <source>
        <dbReference type="EMBL" id="EMR67816.1"/>
    </source>
</evidence>
<evidence type="ECO:0000256" key="2">
    <source>
        <dbReference type="ARBA" id="ARBA00022801"/>
    </source>
</evidence>
<name>M7TD39_EUTLA</name>
<dbReference type="InterPro" id="IPR023296">
    <property type="entry name" value="Glyco_hydro_beta-prop_sf"/>
</dbReference>
<dbReference type="AlphaFoldDB" id="M7TD39"/>
<dbReference type="InterPro" id="IPR006710">
    <property type="entry name" value="Glyco_hydro_43"/>
</dbReference>
<dbReference type="GO" id="GO:0005975">
    <property type="term" value="P:carbohydrate metabolic process"/>
    <property type="evidence" value="ECO:0007669"/>
    <property type="project" value="InterPro"/>
</dbReference>
<dbReference type="CDD" id="cd08990">
    <property type="entry name" value="GH43_AXH_like"/>
    <property type="match status" value="1"/>
</dbReference>
<keyword evidence="2 6" id="KW-0378">Hydrolase</keyword>
<reference evidence="10" key="1">
    <citation type="journal article" date="2013" name="Genome Announc.">
        <title>Draft genome sequence of the grapevine dieback fungus Eutypa lata UCR-EL1.</title>
        <authorList>
            <person name="Blanco-Ulate B."/>
            <person name="Rolshausen P.E."/>
            <person name="Cantu D."/>
        </authorList>
    </citation>
    <scope>NUCLEOTIDE SEQUENCE [LARGE SCALE GENOMIC DNA]</scope>
    <source>
        <strain evidence="10">UCR-EL1</strain>
    </source>
</reference>
<dbReference type="PANTHER" id="PTHR43772">
    <property type="entry name" value="ENDO-1,4-BETA-XYLANASE"/>
    <property type="match status" value="1"/>
</dbReference>
<dbReference type="OMA" id="FEAPWLM"/>
<protein>
    <submittedName>
        <fullName evidence="9">Putative xylosidase arabinosidase protein</fullName>
    </submittedName>
</protein>
<dbReference type="SUPFAM" id="SSF75005">
    <property type="entry name" value="Arabinanase/levansucrase/invertase"/>
    <property type="match status" value="1"/>
</dbReference>
<dbReference type="Gene3D" id="2.115.10.20">
    <property type="entry name" value="Glycosyl hydrolase domain, family 43"/>
    <property type="match status" value="1"/>
</dbReference>
<feature type="site" description="Important for catalytic activity, responsible for pKa modulation of the active site Glu and correct orientation of both the proton donor and substrate" evidence="5">
    <location>
        <position position="192"/>
    </location>
</feature>
<dbReference type="Pfam" id="PF04616">
    <property type="entry name" value="Glyco_hydro_43"/>
    <property type="match status" value="1"/>
</dbReference>
<dbReference type="InterPro" id="IPR052176">
    <property type="entry name" value="Glycosyl_Hydrlase_43_Enz"/>
</dbReference>
<sequence length="541" mass="56959">MKRASLATAALILAPLAAAGPTTTIRRRQETTTFVSDGNPILSDGSIYSADPAPLVVNDTVYILSGRDEADATYNDFVINEWQVFEATSPPDPAGGSSWTLHQGVARPDEIFAWAAPGSAYAAQIVQGVDGRFYLYAPVRQRDAGGATDAFAIGVAVSEDGPLGPFSDAHPEGPIISQTVPGPGNNGLQNIDPTVLVDDDDDDDDDDGDGGRVYVYWGSFGNLRGYELSGDDMTTVVESSLVSVSSLTGYFEAPWLMRRDGTYYMLYAANNAGPDSPCTPTSYHACIAYGTAPSPLGPWTFGGIVLDIVSSTTSHPGVYALADGRHFLVYHTRDAAGGTHFRRSVAFDQLEFDDSTSPPSILKVTQTHRDDGGGGETEPSRNVAPEAEAAASIETPIQYWIQSLNDGRVDANPLPPDYWCSYAAERSPGTVTLTYTWADGAVALNGASVAFFADQPAGSDVGVPPPASWYLEYLTVDGSWAEVSVTGSGGYPTAATDEPPEVSFETVQTTGLRAVLTASGSGSQFGGIGIKEWSALAPEAA</sequence>
<evidence type="ECO:0000256" key="7">
    <source>
        <dbReference type="SAM" id="MobiDB-lite"/>
    </source>
</evidence>
<evidence type="ECO:0000313" key="10">
    <source>
        <dbReference type="Proteomes" id="UP000012174"/>
    </source>
</evidence>
<dbReference type="EMBL" id="KB706350">
    <property type="protein sequence ID" value="EMR67816.1"/>
    <property type="molecule type" value="Genomic_DNA"/>
</dbReference>
<evidence type="ECO:0000256" key="6">
    <source>
        <dbReference type="RuleBase" id="RU361187"/>
    </source>
</evidence>
<evidence type="ECO:0000256" key="1">
    <source>
        <dbReference type="ARBA" id="ARBA00009865"/>
    </source>
</evidence>
<dbReference type="PANTHER" id="PTHR43772:SF2">
    <property type="entry name" value="PUTATIVE (AFU_ORTHOLOGUE AFUA_2G04480)-RELATED"/>
    <property type="match status" value="1"/>
</dbReference>
<dbReference type="OrthoDB" id="5211809at2759"/>
<evidence type="ECO:0000256" key="3">
    <source>
        <dbReference type="ARBA" id="ARBA00023277"/>
    </source>
</evidence>
<evidence type="ECO:0000256" key="8">
    <source>
        <dbReference type="SAM" id="SignalP"/>
    </source>
</evidence>
<gene>
    <name evidence="9" type="ORF">UCREL1_5166</name>
</gene>
<evidence type="ECO:0000256" key="4">
    <source>
        <dbReference type="ARBA" id="ARBA00023295"/>
    </source>
</evidence>
<proteinExistence type="inferred from homology"/>
<dbReference type="Proteomes" id="UP000012174">
    <property type="component" value="Unassembled WGS sequence"/>
</dbReference>
<keyword evidence="10" id="KW-1185">Reference proteome</keyword>
<organism evidence="9 10">
    <name type="scientific">Eutypa lata (strain UCR-EL1)</name>
    <name type="common">Grapevine dieback disease fungus</name>
    <name type="synonym">Eutypa armeniacae</name>
    <dbReference type="NCBI Taxonomy" id="1287681"/>
    <lineage>
        <taxon>Eukaryota</taxon>
        <taxon>Fungi</taxon>
        <taxon>Dikarya</taxon>
        <taxon>Ascomycota</taxon>
        <taxon>Pezizomycotina</taxon>
        <taxon>Sordariomycetes</taxon>
        <taxon>Xylariomycetidae</taxon>
        <taxon>Xylariales</taxon>
        <taxon>Diatrypaceae</taxon>
        <taxon>Eutypa</taxon>
    </lineage>
</organism>
<keyword evidence="4 6" id="KW-0326">Glycosidase</keyword>
<dbReference type="eggNOG" id="ENOG502SI39">
    <property type="taxonomic scope" value="Eukaryota"/>
</dbReference>
<keyword evidence="3" id="KW-0119">Carbohydrate metabolism</keyword>
<comment type="similarity">
    <text evidence="1 6">Belongs to the glycosyl hydrolase 43 family.</text>
</comment>
<feature type="region of interest" description="Disordered" evidence="7">
    <location>
        <begin position="357"/>
        <end position="383"/>
    </location>
</feature>
<feature type="chain" id="PRO_5004085476" evidence="8">
    <location>
        <begin position="20"/>
        <end position="541"/>
    </location>
</feature>
<dbReference type="HOGENOM" id="CLU_009397_6_0_1"/>
<evidence type="ECO:0000256" key="5">
    <source>
        <dbReference type="PIRSR" id="PIRSR606710-2"/>
    </source>
</evidence>
<dbReference type="Gene3D" id="2.60.120.260">
    <property type="entry name" value="Galactose-binding domain-like"/>
    <property type="match status" value="1"/>
</dbReference>